<keyword evidence="1" id="KW-0732">Signal</keyword>
<dbReference type="EMBL" id="QOWE01000016">
    <property type="protein sequence ID" value="RCR67901.1"/>
    <property type="molecule type" value="Genomic_DNA"/>
</dbReference>
<feature type="signal peptide" evidence="1">
    <location>
        <begin position="1"/>
        <end position="33"/>
    </location>
</feature>
<evidence type="ECO:0000313" key="3">
    <source>
        <dbReference type="EMBL" id="RCR67901.1"/>
    </source>
</evidence>
<dbReference type="Proteomes" id="UP000253383">
    <property type="component" value="Unassembled WGS sequence"/>
</dbReference>
<dbReference type="Gene3D" id="2.60.40.10">
    <property type="entry name" value="Immunoglobulins"/>
    <property type="match status" value="1"/>
</dbReference>
<dbReference type="InterPro" id="IPR015919">
    <property type="entry name" value="Cadherin-like_sf"/>
</dbReference>
<accession>A0A368JP04</accession>
<protein>
    <recommendedName>
        <fullName evidence="2">Dystroglycan-type cadherin-like domain-containing protein</fullName>
    </recommendedName>
</protein>
<dbReference type="GO" id="GO:0005509">
    <property type="term" value="F:calcium ion binding"/>
    <property type="evidence" value="ECO:0007669"/>
    <property type="project" value="InterPro"/>
</dbReference>
<feature type="chain" id="PRO_5016810232" description="Dystroglycan-type cadherin-like domain-containing protein" evidence="1">
    <location>
        <begin position="34"/>
        <end position="1649"/>
    </location>
</feature>
<reference evidence="3 4" key="1">
    <citation type="submission" date="2018-07" db="EMBL/GenBank/DDBJ databases">
        <title>Genome analysis of Larkinella rosea.</title>
        <authorList>
            <person name="Zhou Z."/>
            <person name="Wang G."/>
        </authorList>
    </citation>
    <scope>NUCLEOTIDE SEQUENCE [LARGE SCALE GENOMIC DNA]</scope>
    <source>
        <strain evidence="4">zzj9</strain>
    </source>
</reference>
<evidence type="ECO:0000313" key="4">
    <source>
        <dbReference type="Proteomes" id="UP000253383"/>
    </source>
</evidence>
<dbReference type="OrthoDB" id="951130at2"/>
<feature type="domain" description="Dystroglycan-type cadherin-like" evidence="2">
    <location>
        <begin position="1362"/>
        <end position="1452"/>
    </location>
</feature>
<dbReference type="InterPro" id="IPR006644">
    <property type="entry name" value="Cadg"/>
</dbReference>
<proteinExistence type="predicted"/>
<sequence>MSLFYKTTRTLLIHFQPLLLALFFGLATLPALAQTTWTGTTNTDWNTAGNWSAGVPTTTLDAIIPNVTPSPTIGASTSAVAKSVEVQSGGTLTIASSATLTINDSKTATDGYFAFLNEGDVQNSGQLLIGNLNTAGSYGIRNKATFSNKAGGTIQIDRTYGYALYNNSGTFTNAGTITIGSITPTVVGSYGLYNAATFNNNTGGRIQIDRGQGSSLNNVSGGTFNNAATIVLGSMASGGNSCLSNAATFYNNAGGTIQIDRADNSGLSNETGGTFTNSATITIGGTTGTNYGIINQATFNNDAGSIQIDRSRSNGLYNISGTFNNAAQITFGANAALGTNGIDNRATFNNNIGGTIQIDRATSEGISNSGSATFTNAATIKIGSLAAVGQSGILTMGTFNNNAGGSIQIDRTTTNGISNNGPFTNAATITIGSLAEVGQFGIFTSNTFKNEAGGNIQIDRVTNSGLYNSGTVINEGLMNIGALMATYGSIYNANTINNTCGGVITTQNTITISNSTTFTNSGSIIDKASGNSSISSNTGLVQNLNGGNFTITTNSGTLTTAEGTFWTGCTSTNWATASNWSGGVVPTTADDVVILSGTANQPTIGGGTSAVAKSVEVQSGATLTIASSGTLAINDYKFASTTIPVSFYNQGTVQNGGQLLIGNTGRINGSGIYNRAMFNNNAGGTIQIDQTNSIGLVNKEGTFTNAATIRIGSLAGLGNHGLKNDGTFNNNTGATIEIDRVNGDGMNSEGIFTNNGAIIIGAIGGVYGDGISNQGNFTNNEGGRIQIDRTSNNGLANVSTFTNFSTITIGASGMIGRSGLVNNATFNNNAGGFIQIDRTDSYGIDNAAGTFTNSATITIGASGDTEIYNRSTINNNGCGAIITTQKRITNLGTFTNSGTLIENSSRDSGISSNSGLVRNLNGGAFTITTNTGVLTTTDGTAAPTITATPSLTVNQGEIVTLTAEGATSYHWSTGETTPAISVTAAGPYSVTGTIGECSQVASVTLIVNAVTDVTVTNPAAVCAPATVDLTQGVASSSIPNSTFYFYTDADGTQEVPNPAAVGGGTYYVKATSQVGGASSLKSITVVVNTSPTVSISPNNPTICSGQSTTLTASGANTYLWSTGATSSTISVSSAGVVSVTGTSNGCSATATQTVTENALPTPTLTTNVSASSPGSATVIQNTPFVTLTASGCSGTLAWTGPNNPTGSPIAVLTSATGTLSYTVSCQQDGCSSPPASFTVYVTAPTTTGSFDGFVNGADCGTFRGWAWDRNKPNTVVSVEILDGSTIIGTLPAGDFRQDLLDAGKGNGRHAFRFTIPESVKDGLAHSLSARVAGSSFILKDSPKAIICVGTAPEGNKPPQPPTPTVLNAPLTAQVGVPFSGTLVAFTDPEGTTMSYGLSGLPTGLSLNPVSRVISGTPTEAGTFVLTYSATDEGGANNSVSFNLTINPAETTTVTGNFEGYLDKVECGTIRGWVWDRNKPNTPVTVEFYTGNTVWGSVVANIYRVDLKNAGKGNGAHAYSFDVPAVLKDGTSRLIYGRVQGSTFVLKDSGKPLSCNVPTRLSAETAPDLQVMVLGNPVLGTALSVEIRGAEGQPLRLELTDLQGRMLSTRQIDSAQTVERQTFVVQHQPPGLLLLRVTNGLKSVTVKVLR</sequence>
<keyword evidence="4" id="KW-1185">Reference proteome</keyword>
<dbReference type="SMART" id="SM00736">
    <property type="entry name" value="CADG"/>
    <property type="match status" value="1"/>
</dbReference>
<dbReference type="RefSeq" id="WP_114407707.1">
    <property type="nucleotide sequence ID" value="NZ_QOWE01000016.1"/>
</dbReference>
<dbReference type="GO" id="GO:0016020">
    <property type="term" value="C:membrane"/>
    <property type="evidence" value="ECO:0007669"/>
    <property type="project" value="InterPro"/>
</dbReference>
<evidence type="ECO:0000256" key="1">
    <source>
        <dbReference type="SAM" id="SignalP"/>
    </source>
</evidence>
<comment type="caution">
    <text evidence="3">The sequence shown here is derived from an EMBL/GenBank/DDBJ whole genome shotgun (WGS) entry which is preliminary data.</text>
</comment>
<gene>
    <name evidence="3" type="ORF">DUE52_19445</name>
</gene>
<dbReference type="SUPFAM" id="SSF49313">
    <property type="entry name" value="Cadherin-like"/>
    <property type="match status" value="1"/>
</dbReference>
<dbReference type="InterPro" id="IPR013783">
    <property type="entry name" value="Ig-like_fold"/>
</dbReference>
<name>A0A368JP04_9BACT</name>
<evidence type="ECO:0000259" key="2">
    <source>
        <dbReference type="SMART" id="SM00736"/>
    </source>
</evidence>
<organism evidence="3 4">
    <name type="scientific">Larkinella punicea</name>
    <dbReference type="NCBI Taxonomy" id="2315727"/>
    <lineage>
        <taxon>Bacteria</taxon>
        <taxon>Pseudomonadati</taxon>
        <taxon>Bacteroidota</taxon>
        <taxon>Cytophagia</taxon>
        <taxon>Cytophagales</taxon>
        <taxon>Spirosomataceae</taxon>
        <taxon>Larkinella</taxon>
    </lineage>
</organism>